<proteinExistence type="predicted"/>
<dbReference type="WBParaSite" id="scf7180000421969.g7997">
    <property type="protein sequence ID" value="scf7180000421969.g7997"/>
    <property type="gene ID" value="scf7180000421969.g7997"/>
</dbReference>
<sequence>MSTEHDIASPIPRPSLSLNSSTNCECVEKLLSHTAKLFKRSFTSSSQTENTKEHYENKWAKLFKEYILNHEHCTNENCASHHDDMLWFVPLTKVANSSTITNDISHLQVFRRQSRNKPSVGDRDRVYPSPSRRRMDAKGECEEITYPKIYFAIDSFDEVFNDMIIGEGECICVELIARDRNRNVEAVIFLGSIRYDILKKLYDSRNSGTWNWAQRWMNVGKQRHEFVKMRGPRGKGFAEMAVTKVAGCGFDTPMSENGFDFSGGRGLGGYDRRLSDTGGGFFSRLISGGGPRNSVFGGRTPGGQAPPSATPTIYAVGQRASSRWFPEGEHNTDDEGADIVEANDTRSLAGNMASLVNRNSWSMRQIGNTLQMLKEKNEQPEQLQAFLTYINLPWPSILDDILTTNKRKPILTFDFQLQKPPGIARNQ</sequence>
<dbReference type="PANTHER" id="PTHR21477">
    <property type="entry name" value="ZGC:172139"/>
    <property type="match status" value="1"/>
</dbReference>
<name>A0A915P226_9BILA</name>
<dbReference type="AlphaFoldDB" id="A0A915P226"/>
<evidence type="ECO:0000313" key="3">
    <source>
        <dbReference type="WBParaSite" id="scf7180000421969.g7997"/>
    </source>
</evidence>
<accession>A0A915P226</accession>
<protein>
    <submittedName>
        <fullName evidence="3">Uncharacterized protein</fullName>
    </submittedName>
</protein>
<keyword evidence="2" id="KW-1185">Reference proteome</keyword>
<feature type="region of interest" description="Disordered" evidence="1">
    <location>
        <begin position="113"/>
        <end position="136"/>
    </location>
</feature>
<dbReference type="InterPro" id="IPR019141">
    <property type="entry name" value="DUF2045"/>
</dbReference>
<dbReference type="PANTHER" id="PTHR21477:SF13">
    <property type="entry name" value="KIAA0930"/>
    <property type="match status" value="1"/>
</dbReference>
<organism evidence="2 3">
    <name type="scientific">Meloidogyne floridensis</name>
    <dbReference type="NCBI Taxonomy" id="298350"/>
    <lineage>
        <taxon>Eukaryota</taxon>
        <taxon>Metazoa</taxon>
        <taxon>Ecdysozoa</taxon>
        <taxon>Nematoda</taxon>
        <taxon>Chromadorea</taxon>
        <taxon>Rhabditida</taxon>
        <taxon>Tylenchina</taxon>
        <taxon>Tylenchomorpha</taxon>
        <taxon>Tylenchoidea</taxon>
        <taxon>Meloidogynidae</taxon>
        <taxon>Meloidogyninae</taxon>
        <taxon>Meloidogyne</taxon>
    </lineage>
</organism>
<reference evidence="3" key="1">
    <citation type="submission" date="2022-11" db="UniProtKB">
        <authorList>
            <consortium name="WormBaseParasite"/>
        </authorList>
    </citation>
    <scope>IDENTIFICATION</scope>
</reference>
<evidence type="ECO:0000313" key="2">
    <source>
        <dbReference type="Proteomes" id="UP000887560"/>
    </source>
</evidence>
<dbReference type="Pfam" id="PF09741">
    <property type="entry name" value="DUF2045"/>
    <property type="match status" value="2"/>
</dbReference>
<evidence type="ECO:0000256" key="1">
    <source>
        <dbReference type="SAM" id="MobiDB-lite"/>
    </source>
</evidence>
<dbReference type="Proteomes" id="UP000887560">
    <property type="component" value="Unplaced"/>
</dbReference>